<dbReference type="GO" id="GO:0016567">
    <property type="term" value="P:protein ubiquitination"/>
    <property type="evidence" value="ECO:0007669"/>
    <property type="project" value="InterPro"/>
</dbReference>
<evidence type="ECO:0000256" key="1">
    <source>
        <dbReference type="ARBA" id="ARBA00000900"/>
    </source>
</evidence>
<dbReference type="InterPro" id="IPR022170">
    <property type="entry name" value="MUL1-like"/>
</dbReference>
<keyword evidence="6" id="KW-0479">Metal-binding</keyword>
<comment type="catalytic activity">
    <reaction evidence="1">
        <text>S-ubiquitinyl-[E2 ubiquitin-conjugating enzyme]-L-cysteine + [acceptor protein]-L-lysine = [E2 ubiquitin-conjugating enzyme]-L-cysteine + N(6)-ubiquitinyl-[acceptor protein]-L-lysine.</text>
        <dbReference type="EC" id="2.3.2.27"/>
    </reaction>
</comment>
<feature type="region of interest" description="Disordered" evidence="12">
    <location>
        <begin position="237"/>
        <end position="267"/>
    </location>
</feature>
<keyword evidence="5 13" id="KW-0812">Transmembrane</keyword>
<feature type="transmembrane region" description="Helical" evidence="13">
    <location>
        <begin position="94"/>
        <end position="117"/>
    </location>
</feature>
<dbReference type="OMA" id="WNDDART"/>
<feature type="transmembrane region" description="Helical" evidence="13">
    <location>
        <begin position="328"/>
        <end position="356"/>
    </location>
</feature>
<feature type="domain" description="E3 Ubiquitin ligase MUL1-like" evidence="14">
    <location>
        <begin position="212"/>
        <end position="343"/>
    </location>
</feature>
<evidence type="ECO:0000256" key="7">
    <source>
        <dbReference type="ARBA" id="ARBA00022771"/>
    </source>
</evidence>
<keyword evidence="9" id="KW-0862">Zinc</keyword>
<dbReference type="GO" id="GO:0008270">
    <property type="term" value="F:zinc ion binding"/>
    <property type="evidence" value="ECO:0007669"/>
    <property type="project" value="UniProtKB-KW"/>
</dbReference>
<keyword evidence="4" id="KW-0808">Transferase</keyword>
<evidence type="ECO:0000313" key="16">
    <source>
        <dbReference type="Proteomes" id="UP000182829"/>
    </source>
</evidence>
<evidence type="ECO:0000259" key="14">
    <source>
        <dbReference type="Pfam" id="PF12483"/>
    </source>
</evidence>
<dbReference type="EMBL" id="FORO01000001">
    <property type="protein sequence ID" value="SFI50471.1"/>
    <property type="molecule type" value="Genomic_DNA"/>
</dbReference>
<protein>
    <recommendedName>
        <fullName evidence="3">RING-type E3 ubiquitin transferase</fullName>
        <ecNumber evidence="3">2.3.2.27</ecNumber>
    </recommendedName>
</protein>
<dbReference type="GO" id="GO:0061630">
    <property type="term" value="F:ubiquitin protein ligase activity"/>
    <property type="evidence" value="ECO:0007669"/>
    <property type="project" value="UniProtKB-EC"/>
</dbReference>
<evidence type="ECO:0000256" key="9">
    <source>
        <dbReference type="ARBA" id="ARBA00022833"/>
    </source>
</evidence>
<dbReference type="EC" id="2.3.2.27" evidence="3"/>
<name>A0A1I3IR78_9EURY</name>
<dbReference type="Pfam" id="PF12483">
    <property type="entry name" value="GIDE"/>
    <property type="match status" value="1"/>
</dbReference>
<keyword evidence="15" id="KW-0436">Ligase</keyword>
<evidence type="ECO:0000256" key="4">
    <source>
        <dbReference type="ARBA" id="ARBA00022679"/>
    </source>
</evidence>
<keyword evidence="8" id="KW-0833">Ubl conjugation pathway</keyword>
<gene>
    <name evidence="15" type="ORF">SAMN05443661_10141</name>
</gene>
<evidence type="ECO:0000256" key="2">
    <source>
        <dbReference type="ARBA" id="ARBA00004141"/>
    </source>
</evidence>
<evidence type="ECO:0000313" key="15">
    <source>
        <dbReference type="EMBL" id="SFI50471.1"/>
    </source>
</evidence>
<reference evidence="15 16" key="1">
    <citation type="submission" date="2016-10" db="EMBL/GenBank/DDBJ databases">
        <authorList>
            <person name="de Groot N.N."/>
        </authorList>
    </citation>
    <scope>NUCLEOTIDE SEQUENCE [LARGE SCALE GENOMIC DNA]</scope>
    <source>
        <strain evidence="15 16">SP2</strain>
    </source>
</reference>
<proteinExistence type="predicted"/>
<evidence type="ECO:0000256" key="10">
    <source>
        <dbReference type="ARBA" id="ARBA00022989"/>
    </source>
</evidence>
<dbReference type="OrthoDB" id="170690at2157"/>
<dbReference type="Proteomes" id="UP000182829">
    <property type="component" value="Unassembled WGS sequence"/>
</dbReference>
<accession>A0A1I3IR78</accession>
<evidence type="ECO:0000256" key="11">
    <source>
        <dbReference type="ARBA" id="ARBA00023136"/>
    </source>
</evidence>
<evidence type="ECO:0000256" key="3">
    <source>
        <dbReference type="ARBA" id="ARBA00012483"/>
    </source>
</evidence>
<keyword evidence="11 13" id="KW-0472">Membrane</keyword>
<keyword evidence="7" id="KW-0863">Zinc-finger</keyword>
<organism evidence="15 16">
    <name type="scientific">Natronobacterium gregoryi</name>
    <dbReference type="NCBI Taxonomy" id="44930"/>
    <lineage>
        <taxon>Archaea</taxon>
        <taxon>Methanobacteriati</taxon>
        <taxon>Methanobacteriota</taxon>
        <taxon>Stenosarchaea group</taxon>
        <taxon>Halobacteria</taxon>
        <taxon>Halobacteriales</taxon>
        <taxon>Natrialbaceae</taxon>
        <taxon>Natronobacterium</taxon>
    </lineage>
</organism>
<evidence type="ECO:0000256" key="6">
    <source>
        <dbReference type="ARBA" id="ARBA00022723"/>
    </source>
</evidence>
<dbReference type="GO" id="GO:0016020">
    <property type="term" value="C:membrane"/>
    <property type="evidence" value="ECO:0007669"/>
    <property type="project" value="UniProtKB-SubCell"/>
</dbReference>
<feature type="transmembrane region" description="Helical" evidence="13">
    <location>
        <begin position="59"/>
        <end position="82"/>
    </location>
</feature>
<feature type="transmembrane region" description="Helical" evidence="13">
    <location>
        <begin position="12"/>
        <end position="38"/>
    </location>
</feature>
<dbReference type="GO" id="GO:0016874">
    <property type="term" value="F:ligase activity"/>
    <property type="evidence" value="ECO:0007669"/>
    <property type="project" value="UniProtKB-KW"/>
</dbReference>
<evidence type="ECO:0000256" key="12">
    <source>
        <dbReference type="SAM" id="MobiDB-lite"/>
    </source>
</evidence>
<evidence type="ECO:0000256" key="5">
    <source>
        <dbReference type="ARBA" id="ARBA00022692"/>
    </source>
</evidence>
<evidence type="ECO:0000256" key="13">
    <source>
        <dbReference type="SAM" id="Phobius"/>
    </source>
</evidence>
<evidence type="ECO:0000256" key="8">
    <source>
        <dbReference type="ARBA" id="ARBA00022786"/>
    </source>
</evidence>
<sequence>MDATAPPLQPAVLVTGFDAVALVLLLHVWLVVVGLAVWNDDARTGMAWVDRRIHLSTRLYATLLFLAVLAVWVPFAVGQYPIGPANPFGRNRTVVVAFGVAGLLVGAGFYFLGGVVTNLRSYVTFRRSTPTDARDVTSGPVQVSGTVVPLEEPLEAPVTGDDAVCYRLSATQVIDETDGRLQEREDDQFGSTPARAPTLGSALVDQTSLLKERRTSFAVRDETGQVDIDPDRAQLRLERTASEPVPDDSRPSDPLATHLLESTDLDPTDGNRIYYEESLRTDTEVTVVGVASGSDTGSEPTITAGDTVAEFVVAPGCGETTARHFRRAIVGCSGAAIASSSVGLSILALLAGHGWWIPLPGL</sequence>
<feature type="compositionally biased region" description="Basic and acidic residues" evidence="12">
    <location>
        <begin position="237"/>
        <end position="251"/>
    </location>
</feature>
<comment type="subcellular location">
    <subcellularLocation>
        <location evidence="2">Membrane</location>
        <topology evidence="2">Multi-pass membrane protein</topology>
    </subcellularLocation>
</comment>
<dbReference type="RefSeq" id="WP_005580792.1">
    <property type="nucleotide sequence ID" value="NZ_FORO01000001.1"/>
</dbReference>
<dbReference type="AlphaFoldDB" id="A0A1I3IR78"/>
<dbReference type="GeneID" id="14209859"/>
<keyword evidence="10 13" id="KW-1133">Transmembrane helix</keyword>
<feature type="region of interest" description="Disordered" evidence="12">
    <location>
        <begin position="176"/>
        <end position="198"/>
    </location>
</feature>